<name>A0A8T0DHY1_9TREM</name>
<sequence length="136" mass="15137">MVTITDQLPRFTSTMGNMVNQTVLLREEMHAIRPEVNALRYQHAAESSSKLPNLHLRFPMHMVEHIQLLYVKLGDNDTYLLLVDCLSKLGGKAVSDCTGNLMRSTMTEDLAASVSWRGVNDRFSLASTPFASIVVG</sequence>
<comment type="caution">
    <text evidence="1">The sequence shown here is derived from an EMBL/GenBank/DDBJ whole genome shotgun (WGS) entry which is preliminary data.</text>
</comment>
<evidence type="ECO:0000313" key="1">
    <source>
        <dbReference type="EMBL" id="KAF8567469.1"/>
    </source>
</evidence>
<dbReference type="EMBL" id="JTDF01003814">
    <property type="protein sequence ID" value="KAF8567469.1"/>
    <property type="molecule type" value="Genomic_DNA"/>
</dbReference>
<evidence type="ECO:0000313" key="2">
    <source>
        <dbReference type="Proteomes" id="UP000699462"/>
    </source>
</evidence>
<proteinExistence type="predicted"/>
<gene>
    <name evidence="1" type="ORF">P879_07192</name>
</gene>
<dbReference type="OrthoDB" id="6278526at2759"/>
<organism evidence="1 2">
    <name type="scientific">Paragonimus westermani</name>
    <dbReference type="NCBI Taxonomy" id="34504"/>
    <lineage>
        <taxon>Eukaryota</taxon>
        <taxon>Metazoa</taxon>
        <taxon>Spiralia</taxon>
        <taxon>Lophotrochozoa</taxon>
        <taxon>Platyhelminthes</taxon>
        <taxon>Trematoda</taxon>
        <taxon>Digenea</taxon>
        <taxon>Plagiorchiida</taxon>
        <taxon>Troglotremata</taxon>
        <taxon>Troglotrematidae</taxon>
        <taxon>Paragonimus</taxon>
    </lineage>
</organism>
<protein>
    <submittedName>
        <fullName evidence="1">Uncharacterized protein</fullName>
    </submittedName>
</protein>
<accession>A0A8T0DHY1</accession>
<dbReference type="AlphaFoldDB" id="A0A8T0DHY1"/>
<reference evidence="1 2" key="1">
    <citation type="submission" date="2019-07" db="EMBL/GenBank/DDBJ databases">
        <title>Annotation for the trematode Paragonimus westermani.</title>
        <authorList>
            <person name="Choi Y.-J."/>
        </authorList>
    </citation>
    <scope>NUCLEOTIDE SEQUENCE [LARGE SCALE GENOMIC DNA]</scope>
    <source>
        <strain evidence="1">180907_Pwestermani</strain>
    </source>
</reference>
<keyword evidence="2" id="KW-1185">Reference proteome</keyword>
<dbReference type="Proteomes" id="UP000699462">
    <property type="component" value="Unassembled WGS sequence"/>
</dbReference>